<name>A0A844FPT3_9LACO</name>
<proteinExistence type="predicted"/>
<dbReference type="Pfam" id="PF11738">
    <property type="entry name" value="DUF3298"/>
    <property type="match status" value="1"/>
</dbReference>
<dbReference type="InterPro" id="IPR037126">
    <property type="entry name" value="PdaC/RsiV-like_sf"/>
</dbReference>
<feature type="domain" description="DUF3298" evidence="1">
    <location>
        <begin position="204"/>
        <end position="283"/>
    </location>
</feature>
<organism evidence="2 3">
    <name type="scientific">Lactobacillus equicursoris</name>
    <dbReference type="NCBI Taxonomy" id="420645"/>
    <lineage>
        <taxon>Bacteria</taxon>
        <taxon>Bacillati</taxon>
        <taxon>Bacillota</taxon>
        <taxon>Bacilli</taxon>
        <taxon>Lactobacillales</taxon>
        <taxon>Lactobacillaceae</taxon>
        <taxon>Lactobacillus</taxon>
    </lineage>
</organism>
<gene>
    <name evidence="2" type="ORF">FYJ61_07690</name>
</gene>
<dbReference type="Gene3D" id="3.90.640.20">
    <property type="entry name" value="Heat-shock cognate protein, ATPase"/>
    <property type="match status" value="1"/>
</dbReference>
<reference evidence="2 3" key="1">
    <citation type="submission" date="2019-08" db="EMBL/GenBank/DDBJ databases">
        <title>In-depth cultivation of the pig gut microbiome towards novel bacterial diversity and tailored functional studies.</title>
        <authorList>
            <person name="Wylensek D."/>
            <person name="Hitch T.C.A."/>
            <person name="Clavel T."/>
        </authorList>
    </citation>
    <scope>NUCLEOTIDE SEQUENCE [LARGE SCALE GENOMIC DNA]</scope>
    <source>
        <strain evidence="2 3">WCA-470BD-2E</strain>
    </source>
</reference>
<sequence length="292" mass="32430">MENKDLMNAMGQIKVDYIKEAAENRAQKQTSNIVSLHQAKAKRGIVKLVGGIAAAFLLSVALPNTTPQVARAMQELPGIGNYFKLVTFRNYSYESKTHSADVSVSKVKTVKSSDKTTAKQAQKSTTAINQAIAEETNKEIAAFKKSLKKKGYGSLTVKTNVVTNNTNWYVFRLSTTVSKADSMTTSQYYVLSKKTGKQVTLSGMFKSGYRKAFSKYIITQMEQAMKKDKNKSYFIKAKGDIDGFSQIKAKQNFYINKKNQLVIVFDKGEVGPMSMGAQSFVIPSKLVAKWQK</sequence>
<dbReference type="RefSeq" id="WP_154487172.1">
    <property type="nucleotide sequence ID" value="NZ_VUMW01000025.1"/>
</dbReference>
<evidence type="ECO:0000313" key="3">
    <source>
        <dbReference type="Proteomes" id="UP000452141"/>
    </source>
</evidence>
<dbReference type="EMBL" id="VUMW01000025">
    <property type="protein sequence ID" value="MST80329.1"/>
    <property type="molecule type" value="Genomic_DNA"/>
</dbReference>
<dbReference type="InterPro" id="IPR021729">
    <property type="entry name" value="DUF3298"/>
</dbReference>
<protein>
    <submittedName>
        <fullName evidence="2">DUF3298 domain-containing protein</fullName>
    </submittedName>
</protein>
<evidence type="ECO:0000259" key="1">
    <source>
        <dbReference type="Pfam" id="PF11738"/>
    </source>
</evidence>
<dbReference type="Proteomes" id="UP000452141">
    <property type="component" value="Unassembled WGS sequence"/>
</dbReference>
<evidence type="ECO:0000313" key="2">
    <source>
        <dbReference type="EMBL" id="MST80329.1"/>
    </source>
</evidence>
<dbReference type="Gene3D" id="3.30.565.40">
    <property type="entry name" value="Fervidobacterium nodosum Rt17-B1 like"/>
    <property type="match status" value="1"/>
</dbReference>
<comment type="caution">
    <text evidence="2">The sequence shown here is derived from an EMBL/GenBank/DDBJ whole genome shotgun (WGS) entry which is preliminary data.</text>
</comment>
<dbReference type="AlphaFoldDB" id="A0A844FPT3"/>
<accession>A0A844FPT3</accession>